<dbReference type="InterPro" id="IPR002810">
    <property type="entry name" value="NfeD-like_C"/>
</dbReference>
<dbReference type="PANTHER" id="PTHR33507:SF4">
    <property type="entry name" value="NODULATION COMPETITIVENESS PROTEIN NFED"/>
    <property type="match status" value="1"/>
</dbReference>
<dbReference type="PANTHER" id="PTHR33507">
    <property type="entry name" value="INNER MEMBRANE PROTEIN YBBJ"/>
    <property type="match status" value="1"/>
</dbReference>
<feature type="transmembrane region" description="Helical" evidence="5">
    <location>
        <begin position="26"/>
        <end position="45"/>
    </location>
</feature>
<dbReference type="OrthoDB" id="194720at2"/>
<protein>
    <recommendedName>
        <fullName evidence="6">NfeD-like C-terminal domain-containing protein</fullName>
    </recommendedName>
</protein>
<organism evidence="7 8">
    <name type="scientific">Ereboglobus luteus</name>
    <dbReference type="NCBI Taxonomy" id="1796921"/>
    <lineage>
        <taxon>Bacteria</taxon>
        <taxon>Pseudomonadati</taxon>
        <taxon>Verrucomicrobiota</taxon>
        <taxon>Opitutia</taxon>
        <taxon>Opitutales</taxon>
        <taxon>Opitutaceae</taxon>
        <taxon>Ereboglobus</taxon>
    </lineage>
</organism>
<dbReference type="AlphaFoldDB" id="A0A2U8E5L0"/>
<evidence type="ECO:0000256" key="2">
    <source>
        <dbReference type="ARBA" id="ARBA00022692"/>
    </source>
</evidence>
<keyword evidence="3 5" id="KW-1133">Transmembrane helix</keyword>
<evidence type="ECO:0000313" key="7">
    <source>
        <dbReference type="EMBL" id="AWI10137.1"/>
    </source>
</evidence>
<comment type="subcellular location">
    <subcellularLocation>
        <location evidence="1">Membrane</location>
        <topology evidence="1">Multi-pass membrane protein</topology>
    </subcellularLocation>
</comment>
<evidence type="ECO:0000256" key="3">
    <source>
        <dbReference type="ARBA" id="ARBA00022989"/>
    </source>
</evidence>
<dbReference type="GO" id="GO:0016020">
    <property type="term" value="C:membrane"/>
    <property type="evidence" value="ECO:0007669"/>
    <property type="project" value="UniProtKB-SubCell"/>
</dbReference>
<keyword evidence="8" id="KW-1185">Reference proteome</keyword>
<dbReference type="InterPro" id="IPR012340">
    <property type="entry name" value="NA-bd_OB-fold"/>
</dbReference>
<dbReference type="Gene3D" id="2.40.50.140">
    <property type="entry name" value="Nucleic acid-binding proteins"/>
    <property type="match status" value="1"/>
</dbReference>
<sequence>MTLIVTLFLIGLVCLCFEVITPGGILGAIGGIFMLIGCVLVWSTYGATAGLTAIVAVLILAGILVYIEIFVLPKTRIGRGIFNNSAITGASQPPPASEKDVVGRECVALTTLAPTGYVLLDGKRYEARSLSGYIEKDALLIVSSLDTFTLQVTKK</sequence>
<name>A0A2U8E5L0_9BACT</name>
<evidence type="ECO:0000313" key="8">
    <source>
        <dbReference type="Proteomes" id="UP000244896"/>
    </source>
</evidence>
<evidence type="ECO:0000256" key="5">
    <source>
        <dbReference type="SAM" id="Phobius"/>
    </source>
</evidence>
<keyword evidence="4 5" id="KW-0472">Membrane</keyword>
<keyword evidence="2 5" id="KW-0812">Transmembrane</keyword>
<gene>
    <name evidence="7" type="ORF">CKA38_13505</name>
</gene>
<proteinExistence type="predicted"/>
<feature type="domain" description="NfeD-like C-terminal" evidence="6">
    <location>
        <begin position="100"/>
        <end position="154"/>
    </location>
</feature>
<reference evidence="7 8" key="1">
    <citation type="journal article" date="2018" name="Syst. Appl. Microbiol.">
        <title>Ereboglobus luteus gen. nov. sp. nov. from cockroach guts, and new insights into the oxygen relationship of the genera Opitutus and Didymococcus (Verrucomicrobia: Opitutaceae).</title>
        <authorList>
            <person name="Tegtmeier D."/>
            <person name="Belitz A."/>
            <person name="Radek R."/>
            <person name="Heimerl T."/>
            <person name="Brune A."/>
        </authorList>
    </citation>
    <scope>NUCLEOTIDE SEQUENCE [LARGE SCALE GENOMIC DNA]</scope>
    <source>
        <strain evidence="7 8">Ho45</strain>
    </source>
</reference>
<evidence type="ECO:0000256" key="4">
    <source>
        <dbReference type="ARBA" id="ARBA00023136"/>
    </source>
</evidence>
<dbReference type="InterPro" id="IPR052165">
    <property type="entry name" value="Membrane_assoc_protease"/>
</dbReference>
<feature type="transmembrane region" description="Helical" evidence="5">
    <location>
        <begin position="52"/>
        <end position="72"/>
    </location>
</feature>
<dbReference type="KEGG" id="elut:CKA38_13505"/>
<accession>A0A2U8E5L0</accession>
<evidence type="ECO:0000259" key="6">
    <source>
        <dbReference type="Pfam" id="PF01957"/>
    </source>
</evidence>
<dbReference type="Proteomes" id="UP000244896">
    <property type="component" value="Chromosome"/>
</dbReference>
<evidence type="ECO:0000256" key="1">
    <source>
        <dbReference type="ARBA" id="ARBA00004141"/>
    </source>
</evidence>
<dbReference type="Pfam" id="PF01957">
    <property type="entry name" value="NfeD"/>
    <property type="match status" value="1"/>
</dbReference>
<dbReference type="EMBL" id="CP023004">
    <property type="protein sequence ID" value="AWI10137.1"/>
    <property type="molecule type" value="Genomic_DNA"/>
</dbReference>
<dbReference type="RefSeq" id="WP_108825993.1">
    <property type="nucleotide sequence ID" value="NZ_CP023004.1"/>
</dbReference>